<keyword evidence="2" id="KW-1185">Reference proteome</keyword>
<accession>A0A7D4TP47</accession>
<proteinExistence type="predicted"/>
<reference evidence="1 2" key="1">
    <citation type="submission" date="2020-05" db="EMBL/GenBank/DDBJ databases">
        <title>Mucilaginibacter mali sp. nov.</title>
        <authorList>
            <person name="Kim H.S."/>
            <person name="Lee K.C."/>
            <person name="Suh M.K."/>
            <person name="Kim J.-S."/>
            <person name="Han K.-I."/>
            <person name="Eom M.K."/>
            <person name="Shin Y.K."/>
            <person name="Lee J.-S."/>
        </authorList>
    </citation>
    <scope>NUCLEOTIDE SEQUENCE [LARGE SCALE GENOMIC DNA]</scope>
    <source>
        <strain evidence="1 2">G2-14</strain>
    </source>
</reference>
<gene>
    <name evidence="1" type="ORF">HQ865_17990</name>
</gene>
<dbReference type="EMBL" id="CP054139">
    <property type="protein sequence ID" value="QKJ31573.1"/>
    <property type="molecule type" value="Genomic_DNA"/>
</dbReference>
<dbReference type="RefSeq" id="WP_173416232.1">
    <property type="nucleotide sequence ID" value="NZ_CP054139.1"/>
</dbReference>
<sequence length="133" mass="14989">MSQFLQQITCEFDENYSVLIEDDGRVAYAYLLEYGDVIGDVWLYNQDAAPGDSNWVNQQTPYLNPAEYLAPHANIAPVKKESEIRCEWTESPNDSLIEAAIWIRDKFIAQVVSGSKPGWSTLVVKDGPLALVY</sequence>
<dbReference type="Proteomes" id="UP000505355">
    <property type="component" value="Chromosome"/>
</dbReference>
<name>A0A7D4TP47_9SPHI</name>
<protein>
    <submittedName>
        <fullName evidence="1">Uncharacterized protein</fullName>
    </submittedName>
</protein>
<evidence type="ECO:0000313" key="1">
    <source>
        <dbReference type="EMBL" id="QKJ31573.1"/>
    </source>
</evidence>
<dbReference type="AlphaFoldDB" id="A0A7D4TP47"/>
<organism evidence="1 2">
    <name type="scientific">Mucilaginibacter mali</name>
    <dbReference type="NCBI Taxonomy" id="2740462"/>
    <lineage>
        <taxon>Bacteria</taxon>
        <taxon>Pseudomonadati</taxon>
        <taxon>Bacteroidota</taxon>
        <taxon>Sphingobacteriia</taxon>
        <taxon>Sphingobacteriales</taxon>
        <taxon>Sphingobacteriaceae</taxon>
        <taxon>Mucilaginibacter</taxon>
    </lineage>
</organism>
<evidence type="ECO:0000313" key="2">
    <source>
        <dbReference type="Proteomes" id="UP000505355"/>
    </source>
</evidence>
<dbReference type="KEGG" id="mmab:HQ865_17990"/>